<evidence type="ECO:0000313" key="2">
    <source>
        <dbReference type="Proteomes" id="UP000834106"/>
    </source>
</evidence>
<evidence type="ECO:0000313" key="1">
    <source>
        <dbReference type="EMBL" id="CAI9772397.1"/>
    </source>
</evidence>
<sequence>MRIVVLAMAVVLMASIFGSIPKTHSRRTIYAHLLALYPKLILFWLKLPIPVKLHYLMQLGGSPQAVIVKYILKGKLLKILEDRQGNVVKVVSEVEEKDGKLWIGSVLMPFVAVYKLD</sequence>
<reference evidence="1" key="1">
    <citation type="submission" date="2023-05" db="EMBL/GenBank/DDBJ databases">
        <authorList>
            <person name="Huff M."/>
        </authorList>
    </citation>
    <scope>NUCLEOTIDE SEQUENCE</scope>
</reference>
<organism evidence="1 2">
    <name type="scientific">Fraxinus pennsylvanica</name>
    <dbReference type="NCBI Taxonomy" id="56036"/>
    <lineage>
        <taxon>Eukaryota</taxon>
        <taxon>Viridiplantae</taxon>
        <taxon>Streptophyta</taxon>
        <taxon>Embryophyta</taxon>
        <taxon>Tracheophyta</taxon>
        <taxon>Spermatophyta</taxon>
        <taxon>Magnoliopsida</taxon>
        <taxon>eudicotyledons</taxon>
        <taxon>Gunneridae</taxon>
        <taxon>Pentapetalae</taxon>
        <taxon>asterids</taxon>
        <taxon>lamiids</taxon>
        <taxon>Lamiales</taxon>
        <taxon>Oleaceae</taxon>
        <taxon>Oleeae</taxon>
        <taxon>Fraxinus</taxon>
    </lineage>
</organism>
<dbReference type="InterPro" id="IPR011042">
    <property type="entry name" value="6-blade_b-propeller_TolB-like"/>
</dbReference>
<dbReference type="Gene3D" id="2.120.10.30">
    <property type="entry name" value="TolB, C-terminal domain"/>
    <property type="match status" value="1"/>
</dbReference>
<gene>
    <name evidence="1" type="ORF">FPE_LOCUS19827</name>
</gene>
<keyword evidence="2" id="KW-1185">Reference proteome</keyword>
<dbReference type="EMBL" id="OU503047">
    <property type="protein sequence ID" value="CAI9772397.1"/>
    <property type="molecule type" value="Genomic_DNA"/>
</dbReference>
<proteinExistence type="predicted"/>
<name>A0AAD1ZMA5_9LAMI</name>
<dbReference type="Proteomes" id="UP000834106">
    <property type="component" value="Chromosome 12"/>
</dbReference>
<accession>A0AAD1ZMA5</accession>
<dbReference type="AlphaFoldDB" id="A0AAD1ZMA5"/>
<protein>
    <submittedName>
        <fullName evidence="1">Uncharacterized protein</fullName>
    </submittedName>
</protein>